<dbReference type="InterPro" id="IPR012334">
    <property type="entry name" value="Pectin_lyas_fold"/>
</dbReference>
<dbReference type="PANTHER" id="PTHR36453:SF1">
    <property type="entry name" value="RIGHT HANDED BETA HELIX DOMAIN-CONTAINING PROTEIN"/>
    <property type="match status" value="1"/>
</dbReference>
<dbReference type="Gene3D" id="2.160.20.10">
    <property type="entry name" value="Single-stranded right-handed beta-helix, Pectin lyase-like"/>
    <property type="match status" value="1"/>
</dbReference>
<comment type="caution">
    <text evidence="1">The sequence shown here is derived from an EMBL/GenBank/DDBJ whole genome shotgun (WGS) entry which is preliminary data.</text>
</comment>
<feature type="non-terminal residue" evidence="1">
    <location>
        <position position="1"/>
    </location>
</feature>
<name>K1SCA5_9ZZZZ</name>
<dbReference type="AlphaFoldDB" id="K1SCA5"/>
<organism evidence="1">
    <name type="scientific">human gut metagenome</name>
    <dbReference type="NCBI Taxonomy" id="408170"/>
    <lineage>
        <taxon>unclassified sequences</taxon>
        <taxon>metagenomes</taxon>
        <taxon>organismal metagenomes</taxon>
    </lineage>
</organism>
<dbReference type="GO" id="GO:0016829">
    <property type="term" value="F:lyase activity"/>
    <property type="evidence" value="ECO:0007669"/>
    <property type="project" value="UniProtKB-KW"/>
</dbReference>
<dbReference type="EMBL" id="AJWZ01008099">
    <property type="protein sequence ID" value="EKC55068.1"/>
    <property type="molecule type" value="Genomic_DNA"/>
</dbReference>
<accession>K1SCA5</accession>
<dbReference type="SUPFAM" id="SSF51126">
    <property type="entry name" value="Pectin lyase-like"/>
    <property type="match status" value="1"/>
</dbReference>
<dbReference type="PANTHER" id="PTHR36453">
    <property type="entry name" value="SECRETED PROTEIN-RELATED"/>
    <property type="match status" value="1"/>
</dbReference>
<reference evidence="1" key="1">
    <citation type="journal article" date="2013" name="Environ. Microbiol.">
        <title>Microbiota from the distal guts of lean and obese adolescents exhibit partial functional redundancy besides clear differences in community structure.</title>
        <authorList>
            <person name="Ferrer M."/>
            <person name="Ruiz A."/>
            <person name="Lanza F."/>
            <person name="Haange S.B."/>
            <person name="Oberbach A."/>
            <person name="Till H."/>
            <person name="Bargiela R."/>
            <person name="Campoy C."/>
            <person name="Segura M.T."/>
            <person name="Richter M."/>
            <person name="von Bergen M."/>
            <person name="Seifert J."/>
            <person name="Suarez A."/>
        </authorList>
    </citation>
    <scope>NUCLEOTIDE SEQUENCE</scope>
</reference>
<gene>
    <name evidence="1" type="ORF">OBE_11749</name>
</gene>
<protein>
    <submittedName>
        <fullName evidence="1">Pectin lyase fold/virulence factor</fullName>
    </submittedName>
</protein>
<keyword evidence="1" id="KW-0456">Lyase</keyword>
<sequence length="195" mass="21768">QFANMPMTTQSRMQQIDTLANYPMGTKPDSFRLIKKTFKSGEPMKTKIICFIAFVSYTFYLTAGDIYVSPYGNDNAAGTRQSPLQTLEQAIKQAREWRRLQSPETTGGINILLEEGIYPQYKSLFIRPEDSGTTDSPTRITAVPNAHVVLSGGVPVTGWEQGCEDTRIPETLRNKIWVAEAPRMGNKSGKTRRAA</sequence>
<proteinExistence type="predicted"/>
<dbReference type="InterPro" id="IPR011050">
    <property type="entry name" value="Pectin_lyase_fold/virulence"/>
</dbReference>
<evidence type="ECO:0000313" key="1">
    <source>
        <dbReference type="EMBL" id="EKC55068.1"/>
    </source>
</evidence>